<dbReference type="InterPro" id="IPR043777">
    <property type="entry name" value="DUF5719"/>
</dbReference>
<evidence type="ECO:0000313" key="2">
    <source>
        <dbReference type="Proteomes" id="UP001499979"/>
    </source>
</evidence>
<organism evidence="1 2">
    <name type="scientific">Nocardioides aquiterrae</name>
    <dbReference type="NCBI Taxonomy" id="203799"/>
    <lineage>
        <taxon>Bacteria</taxon>
        <taxon>Bacillati</taxon>
        <taxon>Actinomycetota</taxon>
        <taxon>Actinomycetes</taxon>
        <taxon>Propionibacteriales</taxon>
        <taxon>Nocardioidaceae</taxon>
        <taxon>Nocardioides</taxon>
    </lineage>
</organism>
<comment type="caution">
    <text evidence="1">The sequence shown here is derived from an EMBL/GenBank/DDBJ whole genome shotgun (WGS) entry which is preliminary data.</text>
</comment>
<keyword evidence="2" id="KW-1185">Reference proteome</keyword>
<sequence>MSHSAPGGRRATSRLNVTTILALVLPVACAVALLLVRPADGPAATAAPTLTALTRSTVVCPSGTGGARVVGVTSAADRVDGSVRVGLGKDRKEVRIASGETTSVDAGPDPVAVYGEDETAPGLVATRFGADGKAAAASCLPPAPHAWFTGVGAGAGHTSVLELTNPDSGTAVADVVVYGRRGVVDAPRLRGISVTGGSSVQLDLSSIVPRRDELSLEVVSARGRIGATVLDRYDPLGRGAPTSDWLPAQSEPATTNLLMGLPSGADARRVLAVANSGPDEVRATVQVVSEQSVFTPKGVPDLRVPPQSTAKLNLSGPLAKIVAKGGVTGLLVTANQPVTASLRSYAGGDLARTVPGPALDGAATVLLPPGAKGADRTLLLAGAAGAGTVAVVARTAAGEELASEKVDVSADRGFTVDLPARTELVTVTPTGTTVQGAVLLADEGATILPLTMPAMNGLVPSVRPGLP</sequence>
<dbReference type="Proteomes" id="UP001499979">
    <property type="component" value="Unassembled WGS sequence"/>
</dbReference>
<dbReference type="RefSeq" id="WP_343906204.1">
    <property type="nucleotide sequence ID" value="NZ_BAAAJE010000002.1"/>
</dbReference>
<proteinExistence type="predicted"/>
<accession>A0ABP4ETU4</accession>
<protein>
    <recommendedName>
        <fullName evidence="3">Large extracellular alpha-helical protein</fullName>
    </recommendedName>
</protein>
<gene>
    <name evidence="1" type="ORF">GCM10009606_09950</name>
</gene>
<evidence type="ECO:0008006" key="3">
    <source>
        <dbReference type="Google" id="ProtNLM"/>
    </source>
</evidence>
<dbReference type="Pfam" id="PF18986">
    <property type="entry name" value="DUF5719"/>
    <property type="match status" value="1"/>
</dbReference>
<evidence type="ECO:0000313" key="1">
    <source>
        <dbReference type="EMBL" id="GAA1131845.1"/>
    </source>
</evidence>
<name>A0ABP4ETU4_9ACTN</name>
<dbReference type="EMBL" id="BAAAJE010000002">
    <property type="protein sequence ID" value="GAA1131845.1"/>
    <property type="molecule type" value="Genomic_DNA"/>
</dbReference>
<reference evidence="2" key="1">
    <citation type="journal article" date="2019" name="Int. J. Syst. Evol. Microbiol.">
        <title>The Global Catalogue of Microorganisms (GCM) 10K type strain sequencing project: providing services to taxonomists for standard genome sequencing and annotation.</title>
        <authorList>
            <consortium name="The Broad Institute Genomics Platform"/>
            <consortium name="The Broad Institute Genome Sequencing Center for Infectious Disease"/>
            <person name="Wu L."/>
            <person name="Ma J."/>
        </authorList>
    </citation>
    <scope>NUCLEOTIDE SEQUENCE [LARGE SCALE GENOMIC DNA]</scope>
    <source>
        <strain evidence="2">JCM 11813</strain>
    </source>
</reference>